<dbReference type="RefSeq" id="WP_181737426.1">
    <property type="nucleotide sequence ID" value="NZ_JACEOL010000006.1"/>
</dbReference>
<keyword evidence="2" id="KW-1185">Reference proteome</keyword>
<evidence type="ECO:0000313" key="2">
    <source>
        <dbReference type="Proteomes" id="UP000538292"/>
    </source>
</evidence>
<dbReference type="InterPro" id="IPR025236">
    <property type="entry name" value="SR1P"/>
</dbReference>
<sequence length="46" mass="4910">MEAIVCQLCDKVIAYVESEKAGTLYGTCPGCKKDESEPAEKAESLA</sequence>
<accession>A0A7W2APR0</accession>
<dbReference type="EMBL" id="JACEOL010000006">
    <property type="protein sequence ID" value="MBA4601204.1"/>
    <property type="molecule type" value="Genomic_DNA"/>
</dbReference>
<organism evidence="1 2">
    <name type="scientific">Thermoactinomyces mirandus</name>
    <dbReference type="NCBI Taxonomy" id="2756294"/>
    <lineage>
        <taxon>Bacteria</taxon>
        <taxon>Bacillati</taxon>
        <taxon>Bacillota</taxon>
        <taxon>Bacilli</taxon>
        <taxon>Bacillales</taxon>
        <taxon>Thermoactinomycetaceae</taxon>
        <taxon>Thermoactinomyces</taxon>
    </lineage>
</organism>
<proteinExistence type="predicted"/>
<gene>
    <name evidence="1" type="ORF">H2C83_02450</name>
</gene>
<name>A0A7W2APR0_9BACL</name>
<dbReference type="Proteomes" id="UP000538292">
    <property type="component" value="Unassembled WGS sequence"/>
</dbReference>
<dbReference type="AlphaFoldDB" id="A0A7W2APR0"/>
<reference evidence="1 2" key="1">
    <citation type="submission" date="2020-07" db="EMBL/GenBank/DDBJ databases">
        <title>Thermoactinomyces phylogeny.</title>
        <authorList>
            <person name="Dunlap C."/>
        </authorList>
    </citation>
    <scope>NUCLEOTIDE SEQUENCE [LARGE SCALE GENOMIC DNA]</scope>
    <source>
        <strain evidence="1 2">AMNI-1</strain>
    </source>
</reference>
<evidence type="ECO:0000313" key="1">
    <source>
        <dbReference type="EMBL" id="MBA4601204.1"/>
    </source>
</evidence>
<dbReference type="Pfam" id="PF13790">
    <property type="entry name" value="SR1P"/>
    <property type="match status" value="1"/>
</dbReference>
<protein>
    <submittedName>
        <fullName evidence="1">GapA-binding peptide SR1P</fullName>
    </submittedName>
</protein>
<comment type="caution">
    <text evidence="1">The sequence shown here is derived from an EMBL/GenBank/DDBJ whole genome shotgun (WGS) entry which is preliminary data.</text>
</comment>